<protein>
    <submittedName>
        <fullName evidence="1">Uncharacterized protein</fullName>
    </submittedName>
</protein>
<name>A0A978U854_ZIZJJ</name>
<evidence type="ECO:0000313" key="2">
    <source>
        <dbReference type="Proteomes" id="UP000813462"/>
    </source>
</evidence>
<dbReference type="AlphaFoldDB" id="A0A978U854"/>
<gene>
    <name evidence="1" type="ORF">FEM48_ZijujUnG0106200</name>
</gene>
<reference evidence="1" key="1">
    <citation type="journal article" date="2021" name="Front. Plant Sci.">
        <title>Chromosome-Scale Genome Assembly for Chinese Sour Jujube and Insights Into Its Genome Evolution and Domestication Signature.</title>
        <authorList>
            <person name="Shen L.-Y."/>
            <person name="Luo H."/>
            <person name="Wang X.-L."/>
            <person name="Wang X.-M."/>
            <person name="Qiu X.-J."/>
            <person name="Liu H."/>
            <person name="Zhou S.-S."/>
            <person name="Jia K.-H."/>
            <person name="Nie S."/>
            <person name="Bao Y.-T."/>
            <person name="Zhang R.-G."/>
            <person name="Yun Q.-Z."/>
            <person name="Chai Y.-H."/>
            <person name="Lu J.-Y."/>
            <person name="Li Y."/>
            <person name="Zhao S.-W."/>
            <person name="Mao J.-F."/>
            <person name="Jia S.-G."/>
            <person name="Mao Y.-M."/>
        </authorList>
    </citation>
    <scope>NUCLEOTIDE SEQUENCE</scope>
    <source>
        <strain evidence="1">AT0</strain>
        <tissue evidence="1">Leaf</tissue>
    </source>
</reference>
<evidence type="ECO:0000313" key="1">
    <source>
        <dbReference type="EMBL" id="KAH7510629.1"/>
    </source>
</evidence>
<proteinExistence type="predicted"/>
<dbReference type="EMBL" id="JAEACU010000408">
    <property type="protein sequence ID" value="KAH7510629.1"/>
    <property type="molecule type" value="Genomic_DNA"/>
</dbReference>
<dbReference type="Proteomes" id="UP000813462">
    <property type="component" value="Unassembled WGS sequence"/>
</dbReference>
<organism evidence="1 2">
    <name type="scientific">Ziziphus jujuba var. spinosa</name>
    <dbReference type="NCBI Taxonomy" id="714518"/>
    <lineage>
        <taxon>Eukaryota</taxon>
        <taxon>Viridiplantae</taxon>
        <taxon>Streptophyta</taxon>
        <taxon>Embryophyta</taxon>
        <taxon>Tracheophyta</taxon>
        <taxon>Spermatophyta</taxon>
        <taxon>Magnoliopsida</taxon>
        <taxon>eudicotyledons</taxon>
        <taxon>Gunneridae</taxon>
        <taxon>Pentapetalae</taxon>
        <taxon>rosids</taxon>
        <taxon>fabids</taxon>
        <taxon>Rosales</taxon>
        <taxon>Rhamnaceae</taxon>
        <taxon>Paliureae</taxon>
        <taxon>Ziziphus</taxon>
    </lineage>
</organism>
<sequence length="188" mass="20829">MSVAGFGMAEVYVMRKIQKEKLKQIEEEKATSSGDKSGTKQSGGGLFKAVSKIHPTTPRTREYLEMFVDFKFPKFPPISMAFSDPIISKKKIVSTFNRELPFLIFLAKKALSSHVTLGNSKCKIASADSVSKICQIRLSFQEVRDSSQSSKTHLQIVISISSLAVGDLFGKSRAKGPSINQWRTRLPP</sequence>
<comment type="caution">
    <text evidence="1">The sequence shown here is derived from an EMBL/GenBank/DDBJ whole genome shotgun (WGS) entry which is preliminary data.</text>
</comment>
<dbReference type="PANTHER" id="PTHR34950:SF15">
    <property type="entry name" value="REMORIN C-TERMINAL DOMAIN-CONTAINING PROTEIN"/>
    <property type="match status" value="1"/>
</dbReference>
<dbReference type="PANTHER" id="PTHR34950">
    <property type="entry name" value="OS04G0457400 PROTEIN"/>
    <property type="match status" value="1"/>
</dbReference>
<accession>A0A978U854</accession>